<dbReference type="RefSeq" id="WP_188580433.1">
    <property type="nucleotide sequence ID" value="NZ_BMDZ01000049.1"/>
</dbReference>
<keyword evidence="2" id="KW-0808">Transferase</keyword>
<dbReference type="PANTHER" id="PTHR21015:SF28">
    <property type="entry name" value="SLL1722 PROTEIN"/>
    <property type="match status" value="1"/>
</dbReference>
<keyword evidence="2" id="KW-0436">Ligase</keyword>
<dbReference type="GO" id="GO:0016874">
    <property type="term" value="F:ligase activity"/>
    <property type="evidence" value="ECO:0007669"/>
    <property type="project" value="UniProtKB-KW"/>
</dbReference>
<gene>
    <name evidence="2" type="ORF">GCM10011505_36230</name>
</gene>
<evidence type="ECO:0000259" key="1">
    <source>
        <dbReference type="Pfam" id="PF04101"/>
    </source>
</evidence>
<accession>A0ABQ1IT46</accession>
<name>A0ABQ1IT46_9PROT</name>
<proteinExistence type="predicted"/>
<reference evidence="3" key="1">
    <citation type="journal article" date="2019" name="Int. J. Syst. Evol. Microbiol.">
        <title>The Global Catalogue of Microorganisms (GCM) 10K type strain sequencing project: providing services to taxonomists for standard genome sequencing and annotation.</title>
        <authorList>
            <consortium name="The Broad Institute Genomics Platform"/>
            <consortium name="The Broad Institute Genome Sequencing Center for Infectious Disease"/>
            <person name="Wu L."/>
            <person name="Ma J."/>
        </authorList>
    </citation>
    <scope>NUCLEOTIDE SEQUENCE [LARGE SCALE GENOMIC DNA]</scope>
    <source>
        <strain evidence="3">CGMCC 1.10188</strain>
    </source>
</reference>
<dbReference type="Proteomes" id="UP000603352">
    <property type="component" value="Unassembled WGS sequence"/>
</dbReference>
<comment type="caution">
    <text evidence="2">The sequence shown here is derived from an EMBL/GenBank/DDBJ whole genome shotgun (WGS) entry which is preliminary data.</text>
</comment>
<keyword evidence="3" id="KW-1185">Reference proteome</keyword>
<evidence type="ECO:0000313" key="2">
    <source>
        <dbReference type="EMBL" id="GGB51884.1"/>
    </source>
</evidence>
<evidence type="ECO:0000313" key="3">
    <source>
        <dbReference type="Proteomes" id="UP000603352"/>
    </source>
</evidence>
<dbReference type="GO" id="GO:0016740">
    <property type="term" value="F:transferase activity"/>
    <property type="evidence" value="ECO:0007669"/>
    <property type="project" value="UniProtKB-KW"/>
</dbReference>
<sequence>MTTADTGSAPLPRPDLSRSLRPRIVLYVQHLLGIGHQKRAATLTRALEDKGFAVTYVSGGFPVRGLDTGAADLVQLPPARAVDKFFKVLVGPDGRVIDDDWRMRRRDLLIAIIQRVQPAILITELFPFGRRQLASEIVPMIEAARALPRPALIAASVRDILVEPPKEERRHEMLDRARRYYDLVMVHGDPALVPFERTFPLMAEVADLVHYTGYVVDRNRNHTPPPGRDARDGTGEVLVSAGGGAVSEALFRAAIAARAGSGPDLSARHWRLLVGWNLDDAILADLRAAAMAADIRALTAEPGFTVERARPDFVAMLGRAALSISQAGYNTLLEVVENRVPAVVVPYAGGLETEQGLRAGLVAEQGLIEVVDEAGLTAAALADAAARAAATRDRRWPAIDMDGATASADLLADMLATRVAP</sequence>
<feature type="domain" description="Glycosyl transferase family 28 C-terminal" evidence="1">
    <location>
        <begin position="315"/>
        <end position="394"/>
    </location>
</feature>
<dbReference type="EMBL" id="BMDZ01000049">
    <property type="protein sequence ID" value="GGB51884.1"/>
    <property type="molecule type" value="Genomic_DNA"/>
</dbReference>
<organism evidence="2 3">
    <name type="scientific">Tistrella bauzanensis</name>
    <dbReference type="NCBI Taxonomy" id="657419"/>
    <lineage>
        <taxon>Bacteria</taxon>
        <taxon>Pseudomonadati</taxon>
        <taxon>Pseudomonadota</taxon>
        <taxon>Alphaproteobacteria</taxon>
        <taxon>Geminicoccales</taxon>
        <taxon>Geminicoccaceae</taxon>
        <taxon>Tistrella</taxon>
    </lineage>
</organism>
<dbReference type="PANTHER" id="PTHR21015">
    <property type="entry name" value="UDP-N-ACETYLGLUCOSAMINE--N-ACETYLMURAMYL-(PENTAPEPTIDE) PYROPHOSPHORYL-UNDECAPRENOL N-ACETYLGLUCOSAMINE TRANSFERASE 1"/>
    <property type="match status" value="1"/>
</dbReference>
<dbReference type="Pfam" id="PF04101">
    <property type="entry name" value="Glyco_tran_28_C"/>
    <property type="match status" value="1"/>
</dbReference>
<dbReference type="SUPFAM" id="SSF53756">
    <property type="entry name" value="UDP-Glycosyltransferase/glycogen phosphorylase"/>
    <property type="match status" value="1"/>
</dbReference>
<dbReference type="Gene3D" id="3.40.50.2000">
    <property type="entry name" value="Glycogen Phosphorylase B"/>
    <property type="match status" value="1"/>
</dbReference>
<protein>
    <submittedName>
        <fullName evidence="2">Glycosyl transferase</fullName>
    </submittedName>
</protein>
<dbReference type="InterPro" id="IPR007235">
    <property type="entry name" value="Glyco_trans_28_C"/>
</dbReference>